<accession>A0A4D6MPJ5</accession>
<keyword evidence="3" id="KW-1185">Reference proteome</keyword>
<dbReference type="AlphaFoldDB" id="A0A4D6MPJ5"/>
<evidence type="ECO:0000313" key="3">
    <source>
        <dbReference type="Proteomes" id="UP000501690"/>
    </source>
</evidence>
<gene>
    <name evidence="2" type="ORF">DEO72_LG8g719</name>
</gene>
<dbReference type="EMBL" id="CP039352">
    <property type="protein sequence ID" value="QCE02704.1"/>
    <property type="molecule type" value="Genomic_DNA"/>
</dbReference>
<dbReference type="Proteomes" id="UP000501690">
    <property type="component" value="Linkage Group LG8"/>
</dbReference>
<proteinExistence type="predicted"/>
<evidence type="ECO:0000313" key="2">
    <source>
        <dbReference type="EMBL" id="QCE02704.1"/>
    </source>
</evidence>
<protein>
    <submittedName>
        <fullName evidence="2">Uncharacterized protein</fullName>
    </submittedName>
</protein>
<name>A0A4D6MPJ5_VIGUN</name>
<reference evidence="2 3" key="1">
    <citation type="submission" date="2019-04" db="EMBL/GenBank/DDBJ databases">
        <title>An improved genome assembly and genetic linkage map for asparagus bean, Vigna unguiculata ssp. sesquipedialis.</title>
        <authorList>
            <person name="Xia Q."/>
            <person name="Zhang R."/>
            <person name="Dong Y."/>
        </authorList>
    </citation>
    <scope>NUCLEOTIDE SEQUENCE [LARGE SCALE GENOMIC DNA]</scope>
    <source>
        <tissue evidence="2">Leaf</tissue>
    </source>
</reference>
<sequence length="139" mass="15459">MALSQKVLRRIKQQGVKVGTSSRARSLPSKVILESDHETTQSDPRLKRRKVGHKGDKEIELPALKVKVEELAPKVQTYEVQVSDLSTRCTALEGEKEELTDQLCSTFKQGFQLALDQVKILCPTVDVSEADITKKVVDG</sequence>
<evidence type="ECO:0000256" key="1">
    <source>
        <dbReference type="SAM" id="MobiDB-lite"/>
    </source>
</evidence>
<organism evidence="2 3">
    <name type="scientific">Vigna unguiculata</name>
    <name type="common">Cowpea</name>
    <dbReference type="NCBI Taxonomy" id="3917"/>
    <lineage>
        <taxon>Eukaryota</taxon>
        <taxon>Viridiplantae</taxon>
        <taxon>Streptophyta</taxon>
        <taxon>Embryophyta</taxon>
        <taxon>Tracheophyta</taxon>
        <taxon>Spermatophyta</taxon>
        <taxon>Magnoliopsida</taxon>
        <taxon>eudicotyledons</taxon>
        <taxon>Gunneridae</taxon>
        <taxon>Pentapetalae</taxon>
        <taxon>rosids</taxon>
        <taxon>fabids</taxon>
        <taxon>Fabales</taxon>
        <taxon>Fabaceae</taxon>
        <taxon>Papilionoideae</taxon>
        <taxon>50 kb inversion clade</taxon>
        <taxon>NPAAA clade</taxon>
        <taxon>indigoferoid/millettioid clade</taxon>
        <taxon>Phaseoleae</taxon>
        <taxon>Vigna</taxon>
    </lineage>
</organism>
<feature type="region of interest" description="Disordered" evidence="1">
    <location>
        <begin position="13"/>
        <end position="54"/>
    </location>
</feature>